<dbReference type="SUPFAM" id="SSF54427">
    <property type="entry name" value="NTF2-like"/>
    <property type="match status" value="1"/>
</dbReference>
<keyword evidence="3" id="KW-1185">Reference proteome</keyword>
<comment type="caution">
    <text evidence="2">The sequence shown here is derived from an EMBL/GenBank/DDBJ whole genome shotgun (WGS) entry which is preliminary data.</text>
</comment>
<gene>
    <name evidence="2" type="ORF">GAGA_2872</name>
</gene>
<evidence type="ECO:0000313" key="3">
    <source>
        <dbReference type="Proteomes" id="UP000008372"/>
    </source>
</evidence>
<reference evidence="2 3" key="1">
    <citation type="journal article" date="2014" name="Environ. Microbiol.">
        <title>Comparative genomics of the marine bacterial genus Glaciecola reveals the high degree of genomic diversity and genomic characteristic for cold adaptation.</title>
        <authorList>
            <person name="Qin Q.L."/>
            <person name="Xie B.B."/>
            <person name="Yu Y."/>
            <person name="Shu Y.L."/>
            <person name="Rong J.C."/>
            <person name="Zhang Y.J."/>
            <person name="Zhao D.L."/>
            <person name="Chen X.L."/>
            <person name="Zhang X.Y."/>
            <person name="Chen B."/>
            <person name="Zhou B.C."/>
            <person name="Zhang Y.Z."/>
        </authorList>
    </citation>
    <scope>NUCLEOTIDE SEQUENCE [LARGE SCALE GENOMIC DNA]</scope>
    <source>
        <strain evidence="2 3">NO2</strain>
    </source>
</reference>
<proteinExistence type="predicted"/>
<organism evidence="2 3">
    <name type="scientific">Paraglaciecola agarilytica NO2</name>
    <dbReference type="NCBI Taxonomy" id="1125747"/>
    <lineage>
        <taxon>Bacteria</taxon>
        <taxon>Pseudomonadati</taxon>
        <taxon>Pseudomonadota</taxon>
        <taxon>Gammaproteobacteria</taxon>
        <taxon>Alteromonadales</taxon>
        <taxon>Alteromonadaceae</taxon>
        <taxon>Paraglaciecola</taxon>
    </lineage>
</organism>
<protein>
    <recommendedName>
        <fullName evidence="1">SnoaL-like domain-containing protein</fullName>
    </recommendedName>
</protein>
<name>A0ABQ0I8R1_9ALTE</name>
<feature type="domain" description="SnoaL-like" evidence="1">
    <location>
        <begin position="16"/>
        <end position="136"/>
    </location>
</feature>
<dbReference type="Pfam" id="PF13577">
    <property type="entry name" value="SnoaL_4"/>
    <property type="match status" value="1"/>
</dbReference>
<evidence type="ECO:0000259" key="1">
    <source>
        <dbReference type="Pfam" id="PF13577"/>
    </source>
</evidence>
<dbReference type="InterPro" id="IPR032710">
    <property type="entry name" value="NTF2-like_dom_sf"/>
</dbReference>
<dbReference type="Gene3D" id="3.10.450.50">
    <property type="match status" value="1"/>
</dbReference>
<accession>A0ABQ0I8R1</accession>
<dbReference type="InterPro" id="IPR037401">
    <property type="entry name" value="SnoaL-like"/>
</dbReference>
<sequence>MTSLVNLDALINRVTALENEKRVRACMNQYMHLCDFLGPGFDLKPLLELFTKDAVWEGKGKRYAGTFGQHMGIAAIEKMFAKYIPEPGHFALNVHCLSNEVIEIDGNTATGSWVLLQPSDFVDGRSQLSCAQITAQFQLTDKTCQISHFRTENRFSRPMAEPWDHHSSLPVPK</sequence>
<dbReference type="RefSeq" id="WP_008304479.1">
    <property type="nucleotide sequence ID" value="NZ_BAEK01000043.1"/>
</dbReference>
<dbReference type="EMBL" id="BAEK01000043">
    <property type="protein sequence ID" value="GAC05711.1"/>
    <property type="molecule type" value="Genomic_DNA"/>
</dbReference>
<evidence type="ECO:0000313" key="2">
    <source>
        <dbReference type="EMBL" id="GAC05711.1"/>
    </source>
</evidence>
<dbReference type="Proteomes" id="UP000008372">
    <property type="component" value="Unassembled WGS sequence"/>
</dbReference>